<comment type="similarity">
    <text evidence="2">In the N-terminal section; belongs to the shikimate kinase family.</text>
</comment>
<dbReference type="Proteomes" id="UP001174691">
    <property type="component" value="Unassembled WGS sequence"/>
</dbReference>
<sequence length="823" mass="91762">MNHAAVSVPYGVDVKPPKNEMLFEPSASIVLVGCRGAGKRSLGFMGALHLRRKLVTEDHYFEKVTGLARGKFLSRHGKDAFARRSIEVFKEMLDGNRTKCIIECGMTSLTKEAQDALRQFSKTNPVVYVHREEKWIRQQLDNDEAEPLLEMDKSHRACSNLEYFNLYDSSGGRQDPMSGSATPSEYQPSSRSSKLLSAREDFTRFLDLITGRGVTRTWLESPFSVSAIPPEYRAYSYALRLRLSYLLDMDLEWEAFEARADCVELIIDTWPDDLLNIVATQVALIRRKLRVPIIYHVEEDPRGERRRTAEEKEAMDIELLNLGLRLGVDYLSLDLLRPPDMSNYVLAHKGRTKIIGNFTFAGLGAIHWHDDRIIEHYRRAQALGCDIIRMARFCTADSPREKLEEFKVKLNNTIPDPKPPFVAYDYSVLGVRLPLQSRILNPVKHPDVDNERDHLATVCTYPNAFMNLFRSFILDPLQFYVFGANVSYSLSPTMHHAAYDYSGMPHKYRPATCTTLEELNAICTEPSFGGANLTAPFKVAIMPHLKIKSHHASVIGAVNVILPLRGSTNFILDHANSRHKAGPAAEFYGDNTDWRAIHTCLQRAVSPRNSVQPSRTTALVVGAGGMARAAIYALVQLGCRNIFIYNRTVAHAVDVAAHFTQWAASQGITAGGEMMTTTTTTNGSAGAGGGPHQLCHVISSTAQPWPERFAPPTMVISCVPATSADGSPPADFEMPLQWLRSPTGGVVVELAYEPLVTPLVAQMQAFRDTVSPSWVVVDGLDLVSEMAIEAFELMTGRPAPKTLMTQVCRRTWEQQQREASSAF</sequence>
<dbReference type="GO" id="GO:0003866">
    <property type="term" value="F:3-phosphoshikimate 1-carboxyvinyltransferase activity"/>
    <property type="evidence" value="ECO:0007669"/>
    <property type="project" value="TreeGrafter"/>
</dbReference>
<gene>
    <name evidence="6" type="ORF">NKR19_g8932</name>
</gene>
<dbReference type="SUPFAM" id="SSF51569">
    <property type="entry name" value="Aldolase"/>
    <property type="match status" value="1"/>
</dbReference>
<keyword evidence="7" id="KW-1185">Reference proteome</keyword>
<dbReference type="Pfam" id="PF01202">
    <property type="entry name" value="SKI"/>
    <property type="match status" value="1"/>
</dbReference>
<dbReference type="InterPro" id="IPR046346">
    <property type="entry name" value="Aminoacid_DH-like_N_sf"/>
</dbReference>
<dbReference type="Gene3D" id="3.20.20.70">
    <property type="entry name" value="Aldolase class I"/>
    <property type="match status" value="1"/>
</dbReference>
<dbReference type="SUPFAM" id="SSF53223">
    <property type="entry name" value="Aminoacid dehydrogenase-like, N-terminal domain"/>
    <property type="match status" value="1"/>
</dbReference>
<accession>A0AA38REA2</accession>
<dbReference type="GO" id="GO:0009423">
    <property type="term" value="P:chorismate biosynthetic process"/>
    <property type="evidence" value="ECO:0007669"/>
    <property type="project" value="TreeGrafter"/>
</dbReference>
<dbReference type="CDD" id="cd01065">
    <property type="entry name" value="NAD_bind_Shikimate_DH"/>
    <property type="match status" value="1"/>
</dbReference>
<evidence type="ECO:0000256" key="2">
    <source>
        <dbReference type="ARBA" id="ARBA00009349"/>
    </source>
</evidence>
<dbReference type="AlphaFoldDB" id="A0AA38REA2"/>
<dbReference type="SUPFAM" id="SSF51735">
    <property type="entry name" value="NAD(P)-binding Rossmann-fold domains"/>
    <property type="match status" value="1"/>
</dbReference>
<dbReference type="EMBL" id="JANBVN010000195">
    <property type="protein sequence ID" value="KAJ9133771.1"/>
    <property type="molecule type" value="Genomic_DNA"/>
</dbReference>
<dbReference type="GO" id="GO:0003855">
    <property type="term" value="F:3-dehydroquinate dehydratase activity"/>
    <property type="evidence" value="ECO:0007669"/>
    <property type="project" value="InterPro"/>
</dbReference>
<feature type="domain" description="Quinate/shikimate 5-dehydrogenase/glutamyl-tRNA reductase" evidence="4">
    <location>
        <begin position="614"/>
        <end position="661"/>
    </location>
</feature>
<proteinExistence type="inferred from homology"/>
<reference evidence="6" key="1">
    <citation type="submission" date="2022-07" db="EMBL/GenBank/DDBJ databases">
        <title>Fungi with potential for degradation of polypropylene.</title>
        <authorList>
            <person name="Gostincar C."/>
        </authorList>
    </citation>
    <scope>NUCLEOTIDE SEQUENCE</scope>
    <source>
        <strain evidence="6">EXF-13287</strain>
    </source>
</reference>
<dbReference type="PANTHER" id="PTHR21090:SF17">
    <property type="entry name" value="QUINATE REPRESSOR PROTEIN"/>
    <property type="match status" value="1"/>
</dbReference>
<name>A0AA38REA2_9PEZI</name>
<evidence type="ECO:0000259" key="5">
    <source>
        <dbReference type="Pfam" id="PF08501"/>
    </source>
</evidence>
<dbReference type="GO" id="GO:0004764">
    <property type="term" value="F:shikimate 3-dehydrogenase (NADP+) activity"/>
    <property type="evidence" value="ECO:0007669"/>
    <property type="project" value="InterPro"/>
</dbReference>
<evidence type="ECO:0000313" key="6">
    <source>
        <dbReference type="EMBL" id="KAJ9133771.1"/>
    </source>
</evidence>
<dbReference type="Pfam" id="PF01487">
    <property type="entry name" value="DHquinase_I"/>
    <property type="match status" value="1"/>
</dbReference>
<evidence type="ECO:0000256" key="1">
    <source>
        <dbReference type="ARBA" id="ARBA00006477"/>
    </source>
</evidence>
<feature type="domain" description="Shikimate dehydrogenase substrate binding N-terminal" evidence="5">
    <location>
        <begin position="481"/>
        <end position="561"/>
    </location>
</feature>
<evidence type="ECO:0000313" key="7">
    <source>
        <dbReference type="Proteomes" id="UP001174691"/>
    </source>
</evidence>
<protein>
    <submittedName>
        <fullName evidence="6">Quinate repressor protein</fullName>
    </submittedName>
</protein>
<dbReference type="InterPro" id="IPR013785">
    <property type="entry name" value="Aldolase_TIM"/>
</dbReference>
<dbReference type="Gene3D" id="3.40.50.300">
    <property type="entry name" value="P-loop containing nucleotide triphosphate hydrolases"/>
    <property type="match status" value="1"/>
</dbReference>
<dbReference type="Gene3D" id="3.40.50.720">
    <property type="entry name" value="NAD(P)-binding Rossmann-like Domain"/>
    <property type="match status" value="1"/>
</dbReference>
<dbReference type="InterPro" id="IPR001381">
    <property type="entry name" value="DHquinase_I"/>
</dbReference>
<dbReference type="Pfam" id="PF01488">
    <property type="entry name" value="Shikimate_DH"/>
    <property type="match status" value="1"/>
</dbReference>
<organism evidence="6 7">
    <name type="scientific">Coniochaeta hoffmannii</name>
    <dbReference type="NCBI Taxonomy" id="91930"/>
    <lineage>
        <taxon>Eukaryota</taxon>
        <taxon>Fungi</taxon>
        <taxon>Dikarya</taxon>
        <taxon>Ascomycota</taxon>
        <taxon>Pezizomycotina</taxon>
        <taxon>Sordariomycetes</taxon>
        <taxon>Sordariomycetidae</taxon>
        <taxon>Coniochaetales</taxon>
        <taxon>Coniochaetaceae</taxon>
        <taxon>Coniochaeta</taxon>
    </lineage>
</organism>
<dbReference type="SUPFAM" id="SSF52540">
    <property type="entry name" value="P-loop containing nucleoside triphosphate hydrolases"/>
    <property type="match status" value="1"/>
</dbReference>
<dbReference type="PANTHER" id="PTHR21090">
    <property type="entry name" value="AROM/DEHYDROQUINATE SYNTHASE"/>
    <property type="match status" value="1"/>
</dbReference>
<comment type="similarity">
    <text evidence="1">In the 2nd section; belongs to the type-I 3-dehydroquinase family.</text>
</comment>
<dbReference type="InterPro" id="IPR027417">
    <property type="entry name" value="P-loop_NTPase"/>
</dbReference>
<dbReference type="Pfam" id="PF08501">
    <property type="entry name" value="Shikimate_dh_N"/>
    <property type="match status" value="1"/>
</dbReference>
<dbReference type="InterPro" id="IPR006151">
    <property type="entry name" value="Shikm_DH/Glu-tRNA_Rdtase"/>
</dbReference>
<dbReference type="Gene3D" id="3.40.50.10860">
    <property type="entry name" value="Leucine Dehydrogenase, chain A, domain 1"/>
    <property type="match status" value="1"/>
</dbReference>
<feature type="region of interest" description="Disordered" evidence="3">
    <location>
        <begin position="169"/>
        <end position="194"/>
    </location>
</feature>
<dbReference type="InterPro" id="IPR036291">
    <property type="entry name" value="NAD(P)-bd_dom_sf"/>
</dbReference>
<dbReference type="CDD" id="cd00502">
    <property type="entry name" value="DHQase_I"/>
    <property type="match status" value="1"/>
</dbReference>
<dbReference type="InterPro" id="IPR013708">
    <property type="entry name" value="Shikimate_DH-bd_N"/>
</dbReference>
<evidence type="ECO:0000256" key="3">
    <source>
        <dbReference type="SAM" id="MobiDB-lite"/>
    </source>
</evidence>
<dbReference type="InterPro" id="IPR031322">
    <property type="entry name" value="Shikimate/glucono_kinase"/>
</dbReference>
<evidence type="ECO:0000259" key="4">
    <source>
        <dbReference type="Pfam" id="PF01488"/>
    </source>
</evidence>
<comment type="caution">
    <text evidence="6">The sequence shown here is derived from an EMBL/GenBank/DDBJ whole genome shotgun (WGS) entry which is preliminary data.</text>
</comment>
<dbReference type="FunFam" id="3.40.50.720:FF:000386">
    <property type="entry name" value="Quinate repressor protein"/>
    <property type="match status" value="1"/>
</dbReference>